<dbReference type="RefSeq" id="WP_010569255.1">
    <property type="nucleotide sequence ID" value="NZ_AHMO02000004.1"/>
</dbReference>
<dbReference type="Gene3D" id="3.40.630.30">
    <property type="match status" value="1"/>
</dbReference>
<protein>
    <recommendedName>
        <fullName evidence="3">N-acetyltransferase domain-containing protein</fullName>
    </recommendedName>
</protein>
<dbReference type="Proteomes" id="UP000015454">
    <property type="component" value="Unassembled WGS sequence"/>
</dbReference>
<gene>
    <name evidence="1" type="ORF">LEP1GSC050_0766</name>
</gene>
<reference evidence="1" key="1">
    <citation type="submission" date="2013-05" db="EMBL/GenBank/DDBJ databases">
        <authorList>
            <person name="Harkins D.M."/>
            <person name="Durkin A.S."/>
            <person name="Brinkac L.M."/>
            <person name="Haft D.H."/>
            <person name="Selengut J.D."/>
            <person name="Sanka R."/>
            <person name="DePew J."/>
            <person name="Purushe J."/>
            <person name="Hartskeerl R.A."/>
            <person name="Ahmed A."/>
            <person name="van der Linden H."/>
            <person name="Goris M.G.A."/>
            <person name="Vinetz J.M."/>
            <person name="Sutton G.G."/>
            <person name="Nierman W.C."/>
            <person name="Fouts D.E."/>
        </authorList>
    </citation>
    <scope>NUCLEOTIDE SEQUENCE [LARGE SCALE GENOMIC DNA]</scope>
    <source>
        <strain evidence="1">5399</strain>
    </source>
</reference>
<proteinExistence type="predicted"/>
<dbReference type="InterPro" id="IPR016181">
    <property type="entry name" value="Acyl_CoA_acyltransferase"/>
</dbReference>
<sequence length="157" mass="18090">MIRREWKIYRFGQHFRRMLNKPPLIYSSGLAACAAWDFVYKQGKIHPEQFLTKAFHGVRNTISHKNHFVVSVGEEIVGTIVVYFQPKFLLLTAGTALNIFREYKLDEVKVALRGLTIEGMIRPPKAERLYLGHIAVADKWRKKGNAASSIRHAVKRN</sequence>
<dbReference type="STRING" id="1049789.LEP1GSC050_0766"/>
<comment type="caution">
    <text evidence="1">The sequence shown here is derived from an EMBL/GenBank/DDBJ whole genome shotgun (WGS) entry which is preliminary data.</text>
</comment>
<dbReference type="SUPFAM" id="SSF55729">
    <property type="entry name" value="Acyl-CoA N-acyltransferases (Nat)"/>
    <property type="match status" value="1"/>
</dbReference>
<organism evidence="1 2">
    <name type="scientific">Leptospira broomii serovar Hurstbridge str. 5399</name>
    <dbReference type="NCBI Taxonomy" id="1049789"/>
    <lineage>
        <taxon>Bacteria</taxon>
        <taxon>Pseudomonadati</taxon>
        <taxon>Spirochaetota</taxon>
        <taxon>Spirochaetia</taxon>
        <taxon>Leptospirales</taxon>
        <taxon>Leptospiraceae</taxon>
        <taxon>Leptospira</taxon>
    </lineage>
</organism>
<evidence type="ECO:0000313" key="2">
    <source>
        <dbReference type="Proteomes" id="UP000015454"/>
    </source>
</evidence>
<dbReference type="AlphaFoldDB" id="T0GND1"/>
<evidence type="ECO:0000313" key="1">
    <source>
        <dbReference type="EMBL" id="EQA46848.1"/>
    </source>
</evidence>
<dbReference type="EMBL" id="AHMO02000004">
    <property type="protein sequence ID" value="EQA46848.1"/>
    <property type="molecule type" value="Genomic_DNA"/>
</dbReference>
<keyword evidence="2" id="KW-1185">Reference proteome</keyword>
<evidence type="ECO:0008006" key="3">
    <source>
        <dbReference type="Google" id="ProtNLM"/>
    </source>
</evidence>
<name>T0GND1_9LEPT</name>
<dbReference type="PROSITE" id="PS51257">
    <property type="entry name" value="PROKAR_LIPOPROTEIN"/>
    <property type="match status" value="1"/>
</dbReference>
<accession>T0GND1</accession>